<dbReference type="InterPro" id="IPR011249">
    <property type="entry name" value="Metalloenz_LuxS/M16"/>
</dbReference>
<evidence type="ECO:0000256" key="1">
    <source>
        <dbReference type="ARBA" id="ARBA00022723"/>
    </source>
</evidence>
<dbReference type="OrthoDB" id="952271at2759"/>
<dbReference type="SUPFAM" id="SSF63411">
    <property type="entry name" value="LuxS/MPP-like metallohydrolase"/>
    <property type="match status" value="1"/>
</dbReference>
<dbReference type="PANTHER" id="PTHR43690:SF18">
    <property type="entry name" value="INSULIN-DEGRADING ENZYME-RELATED"/>
    <property type="match status" value="1"/>
</dbReference>
<organism evidence="3 4">
    <name type="scientific">Pogonomyrmex barbatus</name>
    <name type="common">red harvester ant</name>
    <dbReference type="NCBI Taxonomy" id="144034"/>
    <lineage>
        <taxon>Eukaryota</taxon>
        <taxon>Metazoa</taxon>
        <taxon>Ecdysozoa</taxon>
        <taxon>Arthropoda</taxon>
        <taxon>Hexapoda</taxon>
        <taxon>Insecta</taxon>
        <taxon>Pterygota</taxon>
        <taxon>Neoptera</taxon>
        <taxon>Endopterygota</taxon>
        <taxon>Hymenoptera</taxon>
        <taxon>Apocrita</taxon>
        <taxon>Aculeata</taxon>
        <taxon>Formicoidea</taxon>
        <taxon>Formicidae</taxon>
        <taxon>Myrmicinae</taxon>
        <taxon>Pogonomyrmex</taxon>
    </lineage>
</organism>
<feature type="domain" description="Peptidase M16 middle/third" evidence="2">
    <location>
        <begin position="1"/>
        <end position="54"/>
    </location>
</feature>
<protein>
    <submittedName>
        <fullName evidence="4">Insulin-degrading enzyme-like</fullName>
    </submittedName>
</protein>
<dbReference type="Gene3D" id="3.30.830.10">
    <property type="entry name" value="Metalloenzyme, LuxS/M16 peptidase-like"/>
    <property type="match status" value="1"/>
</dbReference>
<dbReference type="GO" id="GO:0005829">
    <property type="term" value="C:cytosol"/>
    <property type="evidence" value="ECO:0007669"/>
    <property type="project" value="TreeGrafter"/>
</dbReference>
<dbReference type="InterPro" id="IPR032632">
    <property type="entry name" value="Peptidase_M16_M"/>
</dbReference>
<evidence type="ECO:0000313" key="4">
    <source>
        <dbReference type="RefSeq" id="XP_011634995.1"/>
    </source>
</evidence>
<dbReference type="GO" id="GO:0004222">
    <property type="term" value="F:metalloendopeptidase activity"/>
    <property type="evidence" value="ECO:0007669"/>
    <property type="project" value="TreeGrafter"/>
</dbReference>
<dbReference type="GO" id="GO:0046872">
    <property type="term" value="F:metal ion binding"/>
    <property type="evidence" value="ECO:0007669"/>
    <property type="project" value="UniProtKB-KW"/>
</dbReference>
<dbReference type="AlphaFoldDB" id="A0A6I9W4L6"/>
<dbReference type="Pfam" id="PF16187">
    <property type="entry name" value="Peptidase_M16_M"/>
    <property type="match status" value="1"/>
</dbReference>
<dbReference type="Proteomes" id="UP000504615">
    <property type="component" value="Unplaced"/>
</dbReference>
<evidence type="ECO:0000313" key="3">
    <source>
        <dbReference type="Proteomes" id="UP000504615"/>
    </source>
</evidence>
<keyword evidence="3" id="KW-1185">Reference proteome</keyword>
<evidence type="ECO:0000259" key="2">
    <source>
        <dbReference type="Pfam" id="PF16187"/>
    </source>
</evidence>
<dbReference type="PANTHER" id="PTHR43690">
    <property type="entry name" value="NARDILYSIN"/>
    <property type="match status" value="1"/>
</dbReference>
<keyword evidence="1" id="KW-0479">Metal-binding</keyword>
<reference evidence="4" key="1">
    <citation type="submission" date="2025-08" db="UniProtKB">
        <authorList>
            <consortium name="RefSeq"/>
        </authorList>
    </citation>
    <scope>IDENTIFICATION</scope>
</reference>
<dbReference type="KEGG" id="pbar:105425776"/>
<sequence length="130" mass="15432">MINFKVDPKRFEILKENYIRYLKNFAADQPHEHARYYLKVLLTEHVCLKDELLDSTTYLSVERLQWFIPQLYNKVHVECIIHGNVTKLEAIDIVKLIESKLINNVSPPIPLLQRQLVLNREIKLEDGKYT</sequence>
<proteinExistence type="predicted"/>
<gene>
    <name evidence="4" type="primary">LOC105425776</name>
</gene>
<dbReference type="GeneID" id="105425776"/>
<name>A0A6I9W4L6_9HYME</name>
<dbReference type="GO" id="GO:0051603">
    <property type="term" value="P:proteolysis involved in protein catabolic process"/>
    <property type="evidence" value="ECO:0007669"/>
    <property type="project" value="TreeGrafter"/>
</dbReference>
<dbReference type="GO" id="GO:0005739">
    <property type="term" value="C:mitochondrion"/>
    <property type="evidence" value="ECO:0007669"/>
    <property type="project" value="TreeGrafter"/>
</dbReference>
<dbReference type="InterPro" id="IPR050626">
    <property type="entry name" value="Peptidase_M16"/>
</dbReference>
<dbReference type="GO" id="GO:0043171">
    <property type="term" value="P:peptide catabolic process"/>
    <property type="evidence" value="ECO:0007669"/>
    <property type="project" value="TreeGrafter"/>
</dbReference>
<dbReference type="RefSeq" id="XP_011634995.1">
    <property type="nucleotide sequence ID" value="XM_011636693.1"/>
</dbReference>
<accession>A0A6I9W4L6</accession>